<comment type="caution">
    <text evidence="2">The sequence shown here is derived from an EMBL/GenBank/DDBJ whole genome shotgun (WGS) entry which is preliminary data.</text>
</comment>
<dbReference type="EMBL" id="CABDUW010000763">
    <property type="protein sequence ID" value="VTJ74803.1"/>
    <property type="molecule type" value="Genomic_DNA"/>
</dbReference>
<evidence type="ECO:0000313" key="2">
    <source>
        <dbReference type="EMBL" id="VTJ74803.1"/>
    </source>
</evidence>
<name>A0A5E4BYX7_MARMO</name>
<evidence type="ECO:0000313" key="3">
    <source>
        <dbReference type="Proteomes" id="UP000335636"/>
    </source>
</evidence>
<gene>
    <name evidence="2" type="ORF">MONAX_5E027426</name>
</gene>
<dbReference type="Proteomes" id="UP000335636">
    <property type="component" value="Unassembled WGS sequence"/>
</dbReference>
<evidence type="ECO:0000256" key="1">
    <source>
        <dbReference type="SAM" id="MobiDB-lite"/>
    </source>
</evidence>
<protein>
    <submittedName>
        <fullName evidence="2">Uncharacterized protein</fullName>
    </submittedName>
</protein>
<sequence length="168" mass="17733">MDLAPGLGITARSPPTYIFWPGRPAGRARHGGALGGPAPSLSSTSFPACRNGVPQPGLLDHRSPAANRAPRSPGNPGRLRLSSRRTPEAAAGLGEWTQGCYLGESWGDRQARWAAGRQISNPSACADGPRWTGGRCWGTMLPPCCRQPPHAKAEQAFPPPPQSRISVL</sequence>
<keyword evidence="3" id="KW-1185">Reference proteome</keyword>
<proteinExistence type="predicted"/>
<feature type="region of interest" description="Disordered" evidence="1">
    <location>
        <begin position="147"/>
        <end position="168"/>
    </location>
</feature>
<organism evidence="2 3">
    <name type="scientific">Marmota monax</name>
    <name type="common">Woodchuck</name>
    <dbReference type="NCBI Taxonomy" id="9995"/>
    <lineage>
        <taxon>Eukaryota</taxon>
        <taxon>Metazoa</taxon>
        <taxon>Chordata</taxon>
        <taxon>Craniata</taxon>
        <taxon>Vertebrata</taxon>
        <taxon>Euteleostomi</taxon>
        <taxon>Mammalia</taxon>
        <taxon>Eutheria</taxon>
        <taxon>Euarchontoglires</taxon>
        <taxon>Glires</taxon>
        <taxon>Rodentia</taxon>
        <taxon>Sciuromorpha</taxon>
        <taxon>Sciuridae</taxon>
        <taxon>Xerinae</taxon>
        <taxon>Marmotini</taxon>
        <taxon>Marmota</taxon>
    </lineage>
</organism>
<dbReference type="AlphaFoldDB" id="A0A5E4BYX7"/>
<feature type="region of interest" description="Disordered" evidence="1">
    <location>
        <begin position="28"/>
        <end position="86"/>
    </location>
</feature>
<accession>A0A5E4BYX7</accession>
<reference evidence="2" key="1">
    <citation type="submission" date="2019-04" db="EMBL/GenBank/DDBJ databases">
        <authorList>
            <person name="Alioto T."/>
            <person name="Alioto T."/>
        </authorList>
    </citation>
    <scope>NUCLEOTIDE SEQUENCE [LARGE SCALE GENOMIC DNA]</scope>
</reference>